<gene>
    <name evidence="2" type="ORF">J2Z65_005956</name>
</gene>
<protein>
    <recommendedName>
        <fullName evidence="1">SLH domain-containing protein</fullName>
    </recommendedName>
</protein>
<feature type="domain" description="SLH" evidence="1">
    <location>
        <begin position="465"/>
        <end position="527"/>
    </location>
</feature>
<dbReference type="PROSITE" id="PS51272">
    <property type="entry name" value="SLH"/>
    <property type="match status" value="3"/>
</dbReference>
<evidence type="ECO:0000313" key="3">
    <source>
        <dbReference type="Proteomes" id="UP001519344"/>
    </source>
</evidence>
<evidence type="ECO:0000259" key="1">
    <source>
        <dbReference type="PROSITE" id="PS51272"/>
    </source>
</evidence>
<dbReference type="Proteomes" id="UP001519344">
    <property type="component" value="Unassembled WGS sequence"/>
</dbReference>
<dbReference type="InterPro" id="IPR051465">
    <property type="entry name" value="Cell_Envelope_Struct_Comp"/>
</dbReference>
<evidence type="ECO:0000313" key="2">
    <source>
        <dbReference type="EMBL" id="MBP1966696.1"/>
    </source>
</evidence>
<organism evidence="2 3">
    <name type="scientific">Paenibacillus aceris</name>
    <dbReference type="NCBI Taxonomy" id="869555"/>
    <lineage>
        <taxon>Bacteria</taxon>
        <taxon>Bacillati</taxon>
        <taxon>Bacillota</taxon>
        <taxon>Bacilli</taxon>
        <taxon>Bacillales</taxon>
        <taxon>Paenibacillaceae</taxon>
        <taxon>Paenibacillus</taxon>
    </lineage>
</organism>
<dbReference type="InterPro" id="IPR001119">
    <property type="entry name" value="SLH_dom"/>
</dbReference>
<dbReference type="Pfam" id="PF00395">
    <property type="entry name" value="SLH"/>
    <property type="match status" value="3"/>
</dbReference>
<accession>A0ABS4I8K9</accession>
<reference evidence="2 3" key="1">
    <citation type="submission" date="2021-03" db="EMBL/GenBank/DDBJ databases">
        <title>Genomic Encyclopedia of Type Strains, Phase IV (KMG-IV): sequencing the most valuable type-strain genomes for metagenomic binning, comparative biology and taxonomic classification.</title>
        <authorList>
            <person name="Goeker M."/>
        </authorList>
    </citation>
    <scope>NUCLEOTIDE SEQUENCE [LARGE SCALE GENOMIC DNA]</scope>
    <source>
        <strain evidence="2 3">DSM 24950</strain>
    </source>
</reference>
<dbReference type="RefSeq" id="WP_167055415.1">
    <property type="nucleotide sequence ID" value="NZ_JAAOZR010000010.1"/>
</dbReference>
<keyword evidence="3" id="KW-1185">Reference proteome</keyword>
<proteinExistence type="predicted"/>
<dbReference type="PANTHER" id="PTHR43308:SF5">
    <property type="entry name" value="S-LAYER PROTEIN _ PEPTIDOGLYCAN ENDO-BETA-N-ACETYLGLUCOSAMINIDASE"/>
    <property type="match status" value="1"/>
</dbReference>
<sequence length="536" mass="57324">MISLRRWTILLVAVLMYVGTMISSAVASPVDVHASYNDQNGQVTISGILSSEQGTLVTLHVINPLNQLDVLDQTAIGSDGSYQFNYVLKTRIAGKYFVNVSVQQSDQVIGTTFEVKSSTSPDRDTDNPPNSYVGVGGAGVKAAPHVTVDPINGIVSAKLDQEDVEKAITAGDTQLVVEIQSVAGTNQYQLYAPASLFSGTSEQNMTIVTEFGSIMIPSHLLSHINLDEAKEVGFVIAIADISGIPDAIKHQIENKPVIEVKVTVDGKPVIVDNPNAVVQVAIPYQPTVEELKDPEHIVVWYIDQTGKAQSVPSGVYDAETGTVNFKTTHFSTFAVAYVKKSFSDLASVDWAKKAIEVMASKGIISGTSDTSFSPEANVTRADFMMLLTKTFGFTADVKSNFSDVRTTDYFYEAVGVAKQLGLAEGQGDGVFSPTEQISRQDMMVLLSRAMSKAGIFAGKGTASDLDAFSDKSNVASYAVNDVAALIKGGIVEGSGNILNPVGYATRAEAAVLLYRIYHNQLTQTVNPGVSDIYFGI</sequence>
<feature type="domain" description="SLH" evidence="1">
    <location>
        <begin position="338"/>
        <end position="401"/>
    </location>
</feature>
<name>A0ABS4I8K9_9BACL</name>
<dbReference type="EMBL" id="JAGGKV010000024">
    <property type="protein sequence ID" value="MBP1966696.1"/>
    <property type="molecule type" value="Genomic_DNA"/>
</dbReference>
<feature type="domain" description="SLH" evidence="1">
    <location>
        <begin position="402"/>
        <end position="460"/>
    </location>
</feature>
<comment type="caution">
    <text evidence="2">The sequence shown here is derived from an EMBL/GenBank/DDBJ whole genome shotgun (WGS) entry which is preliminary data.</text>
</comment>
<dbReference type="PANTHER" id="PTHR43308">
    <property type="entry name" value="OUTER MEMBRANE PROTEIN ALPHA-RELATED"/>
    <property type="match status" value="1"/>
</dbReference>